<dbReference type="Pfam" id="PF05872">
    <property type="entry name" value="HerA_C"/>
    <property type="match status" value="1"/>
</dbReference>
<keyword evidence="1" id="KW-0547">Nucleotide-binding</keyword>
<feature type="domain" description="Helicase HerA central" evidence="7">
    <location>
        <begin position="135"/>
        <end position="388"/>
    </location>
</feature>
<protein>
    <recommendedName>
        <fullName evidence="10">Helicase HerA central domain-containing protein</fullName>
    </recommendedName>
</protein>
<name>A0A644VGA8_9ZZZZ</name>
<comment type="caution">
    <text evidence="9">The sequence shown here is derived from an EMBL/GenBank/DDBJ whole genome shotgun (WGS) entry which is preliminary data.</text>
</comment>
<dbReference type="GO" id="GO:0016787">
    <property type="term" value="F:hydrolase activity"/>
    <property type="evidence" value="ECO:0007669"/>
    <property type="project" value="UniProtKB-KW"/>
</dbReference>
<dbReference type="GO" id="GO:0004386">
    <property type="term" value="F:helicase activity"/>
    <property type="evidence" value="ECO:0007669"/>
    <property type="project" value="UniProtKB-KW"/>
</dbReference>
<dbReference type="InterPro" id="IPR033186">
    <property type="entry name" value="HerA_C"/>
</dbReference>
<evidence type="ECO:0000256" key="5">
    <source>
        <dbReference type="ARBA" id="ARBA00023125"/>
    </source>
</evidence>
<dbReference type="GO" id="GO:0005524">
    <property type="term" value="F:ATP binding"/>
    <property type="evidence" value="ECO:0007669"/>
    <property type="project" value="UniProtKB-KW"/>
</dbReference>
<evidence type="ECO:0000313" key="9">
    <source>
        <dbReference type="EMBL" id="MPL90301.1"/>
    </source>
</evidence>
<evidence type="ECO:0000259" key="7">
    <source>
        <dbReference type="Pfam" id="PF01935"/>
    </source>
</evidence>
<dbReference type="EMBL" id="VSSQ01000299">
    <property type="protein sequence ID" value="MPL90301.1"/>
    <property type="molecule type" value="Genomic_DNA"/>
</dbReference>
<dbReference type="CDD" id="cd01127">
    <property type="entry name" value="TrwB_TraG_TraD_VirD4"/>
    <property type="match status" value="1"/>
</dbReference>
<dbReference type="InterPro" id="IPR002789">
    <property type="entry name" value="HerA_central"/>
</dbReference>
<evidence type="ECO:0000259" key="8">
    <source>
        <dbReference type="Pfam" id="PF05872"/>
    </source>
</evidence>
<evidence type="ECO:0000256" key="4">
    <source>
        <dbReference type="ARBA" id="ARBA00022840"/>
    </source>
</evidence>
<dbReference type="Gene3D" id="3.40.50.300">
    <property type="entry name" value="P-loop containing nucleotide triphosphate hydrolases"/>
    <property type="match status" value="2"/>
</dbReference>
<evidence type="ECO:0008006" key="10">
    <source>
        <dbReference type="Google" id="ProtNLM"/>
    </source>
</evidence>
<keyword evidence="2" id="KW-0378">Hydrolase</keyword>
<evidence type="ECO:0000256" key="6">
    <source>
        <dbReference type="ARBA" id="ARBA00023235"/>
    </source>
</evidence>
<keyword evidence="3" id="KW-0347">Helicase</keyword>
<proteinExistence type="predicted"/>
<dbReference type="Pfam" id="PF01935">
    <property type="entry name" value="DUF87"/>
    <property type="match status" value="1"/>
</dbReference>
<gene>
    <name evidence="9" type="ORF">SDC9_36349</name>
</gene>
<dbReference type="PANTHER" id="PTHR42957">
    <property type="entry name" value="HELICASE MJ1565-RELATED"/>
    <property type="match status" value="1"/>
</dbReference>
<dbReference type="InterPro" id="IPR027417">
    <property type="entry name" value="P-loop_NTPase"/>
</dbReference>
<evidence type="ECO:0000256" key="1">
    <source>
        <dbReference type="ARBA" id="ARBA00022741"/>
    </source>
</evidence>
<evidence type="ECO:0000256" key="3">
    <source>
        <dbReference type="ARBA" id="ARBA00022806"/>
    </source>
</evidence>
<evidence type="ECO:0000256" key="2">
    <source>
        <dbReference type="ARBA" id="ARBA00022801"/>
    </source>
</evidence>
<dbReference type="AlphaFoldDB" id="A0A644VGA8"/>
<sequence length="561" mass="62952">MNMESLIGKVQSVDTGNVSVKVDNEESLNSVQINQIVQIRSTKTGEKIIGLVSKIMRKAVAEKIDEKNDPDYIVENVIRINLVGTLIEKSGTEKYIFKRTLNTVPSINADCFLLQGNELSIFMNTLSSNSENPLTIGKYTISEESNANLDGNKFFQRHAIIVGGTGSGKSWTVANILEKATKLCSINSVVFDLHGEYKPLGKLKNTTLLKIAGPADNSSDKNVIFLPYWLLSYEEIESLLLDRSDSNAPNQSRVLFDLIINYKKEILKKENKQDILNNFTIESPIPYKISDVLNSLEKLDTEMVQGSKAGSDKQGPLHGKLTRFIQRLKSKEADKRLNFLFNSEEKLLHYDWFSELANNLLDFGNGKGLKIVDFSEVPSDILPLITGLVGRLIFSIQQWMEPSKRHPIALFCDEAHLYIPTYIKGGIDERGLQNFERIAKEGRKYGISLVVISQRPSDVNKTVLSQCSNFVAMRLTNPEDQNVIKRLFPDNLGDFSEMLPILDTGEALIVGDASLLPSRVIIDKPTIKPDSATINFWDEWNVPNKEKGILLAVESLRKQQK</sequence>
<feature type="domain" description="Helicase HerA-like C-terminal" evidence="8">
    <location>
        <begin position="408"/>
        <end position="509"/>
    </location>
</feature>
<dbReference type="GO" id="GO:0003677">
    <property type="term" value="F:DNA binding"/>
    <property type="evidence" value="ECO:0007669"/>
    <property type="project" value="UniProtKB-KW"/>
</dbReference>
<keyword evidence="6" id="KW-0413">Isomerase</keyword>
<dbReference type="PANTHER" id="PTHR42957:SF1">
    <property type="entry name" value="HELICASE MJ1565-RELATED"/>
    <property type="match status" value="1"/>
</dbReference>
<organism evidence="9">
    <name type="scientific">bioreactor metagenome</name>
    <dbReference type="NCBI Taxonomy" id="1076179"/>
    <lineage>
        <taxon>unclassified sequences</taxon>
        <taxon>metagenomes</taxon>
        <taxon>ecological metagenomes</taxon>
    </lineage>
</organism>
<reference evidence="9" key="1">
    <citation type="submission" date="2019-08" db="EMBL/GenBank/DDBJ databases">
        <authorList>
            <person name="Kucharzyk K."/>
            <person name="Murdoch R.W."/>
            <person name="Higgins S."/>
            <person name="Loffler F."/>
        </authorList>
    </citation>
    <scope>NUCLEOTIDE SEQUENCE</scope>
</reference>
<keyword evidence="4" id="KW-0067">ATP-binding</keyword>
<keyword evidence="5" id="KW-0238">DNA-binding</keyword>
<accession>A0A644VGA8</accession>
<dbReference type="InterPro" id="IPR008571">
    <property type="entry name" value="HerA-like"/>
</dbReference>
<dbReference type="SUPFAM" id="SSF52540">
    <property type="entry name" value="P-loop containing nucleoside triphosphate hydrolases"/>
    <property type="match status" value="1"/>
</dbReference>